<organism evidence="4 5">
    <name type="scientific">Allopseudospirillum japonicum</name>
    <dbReference type="NCBI Taxonomy" id="64971"/>
    <lineage>
        <taxon>Bacteria</taxon>
        <taxon>Pseudomonadati</taxon>
        <taxon>Pseudomonadota</taxon>
        <taxon>Gammaproteobacteria</taxon>
        <taxon>Oceanospirillales</taxon>
        <taxon>Oceanospirillaceae</taxon>
        <taxon>Allopseudospirillum</taxon>
    </lineage>
</organism>
<accession>A0A1H6RPV1</accession>
<dbReference type="PANTHER" id="PTHR39084">
    <property type="entry name" value="MEMBRANE PROTEIN-RELATED"/>
    <property type="match status" value="1"/>
</dbReference>
<keyword evidence="1" id="KW-0472">Membrane</keyword>
<feature type="transmembrane region" description="Helical" evidence="1">
    <location>
        <begin position="40"/>
        <end position="58"/>
    </location>
</feature>
<evidence type="ECO:0000256" key="1">
    <source>
        <dbReference type="SAM" id="Phobius"/>
    </source>
</evidence>
<gene>
    <name evidence="4" type="ORF">SAMN05421831_104186</name>
</gene>
<dbReference type="AlphaFoldDB" id="A0A1H6RPV1"/>
<feature type="transmembrane region" description="Helical" evidence="1">
    <location>
        <begin position="64"/>
        <end position="82"/>
    </location>
</feature>
<keyword evidence="1" id="KW-0812">Transmembrane</keyword>
<dbReference type="Pfam" id="PF02308">
    <property type="entry name" value="MgtC"/>
    <property type="match status" value="1"/>
</dbReference>
<feature type="transmembrane region" description="Helical" evidence="1">
    <location>
        <begin position="147"/>
        <end position="165"/>
    </location>
</feature>
<sequence>MQETLNQDLGLLGVALAIGLLVGVERGWQLRHSEDGQRVAGLRTYALISLLGAVTTLIAKDVGAWMLGAAFLGLAGVLVMAYQHNPHHTKDISVTSLISALLTFALGSLAALGYVMEASATAVVATLVLALKTVLHRWLWLIERQELWAALELLLISVVILPILPDRGMGPWQALNPYEIWWMVVLISSISFVGYFAMKFAGAQRGLMATALFAGLVSSTALTLQFARLAREDERLHPILAGGILFACGTMFPRVLLVASVINPELSASLAMPMLLMGAFVYLPAIFYWWTGSQTLITDVKRPANPLSLTSALMFGALLAGILLLSQGLQLWLGEAGILLVAAASGVADVDPINLSLSRMSRDGGLGLDIAVLGIVIAASVNSLLKASMAGVLGGKGLVQRVSIPLFLAVVSGLLAAWWLSF</sequence>
<evidence type="ECO:0000313" key="4">
    <source>
        <dbReference type="EMBL" id="SEI57781.1"/>
    </source>
</evidence>
<feature type="domain" description="MgtC/SapB/SrpB/YhiD N-terminal" evidence="2">
    <location>
        <begin position="12"/>
        <end position="137"/>
    </location>
</feature>
<dbReference type="OrthoDB" id="9813718at2"/>
<keyword evidence="1" id="KW-1133">Transmembrane helix</keyword>
<feature type="transmembrane region" description="Helical" evidence="1">
    <location>
        <begin position="94"/>
        <end position="112"/>
    </location>
</feature>
<feature type="domain" description="DUF4010" evidence="3">
    <location>
        <begin position="185"/>
        <end position="394"/>
    </location>
</feature>
<keyword evidence="5" id="KW-1185">Reference proteome</keyword>
<feature type="transmembrane region" description="Helical" evidence="1">
    <location>
        <begin position="274"/>
        <end position="291"/>
    </location>
</feature>
<feature type="transmembrane region" description="Helical" evidence="1">
    <location>
        <begin position="12"/>
        <end position="28"/>
    </location>
</feature>
<feature type="transmembrane region" description="Helical" evidence="1">
    <location>
        <begin position="332"/>
        <end position="350"/>
    </location>
</feature>
<evidence type="ECO:0000259" key="3">
    <source>
        <dbReference type="Pfam" id="PF13194"/>
    </source>
</evidence>
<evidence type="ECO:0000259" key="2">
    <source>
        <dbReference type="Pfam" id="PF02308"/>
    </source>
</evidence>
<evidence type="ECO:0000313" key="5">
    <source>
        <dbReference type="Proteomes" id="UP000242999"/>
    </source>
</evidence>
<dbReference type="InterPro" id="IPR025105">
    <property type="entry name" value="DUF4010"/>
</dbReference>
<dbReference type="EMBL" id="FNYH01000004">
    <property type="protein sequence ID" value="SEI57781.1"/>
    <property type="molecule type" value="Genomic_DNA"/>
</dbReference>
<feature type="transmembrane region" description="Helical" evidence="1">
    <location>
        <begin position="402"/>
        <end position="420"/>
    </location>
</feature>
<proteinExistence type="predicted"/>
<feature type="transmembrane region" description="Helical" evidence="1">
    <location>
        <begin position="239"/>
        <end position="262"/>
    </location>
</feature>
<name>A0A1H6RPV1_9GAMM</name>
<reference evidence="5" key="1">
    <citation type="submission" date="2016-10" db="EMBL/GenBank/DDBJ databases">
        <authorList>
            <person name="Varghese N."/>
            <person name="Submissions S."/>
        </authorList>
    </citation>
    <scope>NUCLEOTIDE SEQUENCE [LARGE SCALE GENOMIC DNA]</scope>
    <source>
        <strain evidence="5">DSM 7165</strain>
    </source>
</reference>
<feature type="transmembrane region" description="Helical" evidence="1">
    <location>
        <begin position="118"/>
        <end position="135"/>
    </location>
</feature>
<feature type="transmembrane region" description="Helical" evidence="1">
    <location>
        <begin position="370"/>
        <end position="390"/>
    </location>
</feature>
<feature type="transmembrane region" description="Helical" evidence="1">
    <location>
        <begin position="180"/>
        <end position="198"/>
    </location>
</feature>
<dbReference type="RefSeq" id="WP_093309055.1">
    <property type="nucleotide sequence ID" value="NZ_FNYH01000004.1"/>
</dbReference>
<protein>
    <submittedName>
        <fullName evidence="4">Uncharacterized membrane protein, DUF4010 family</fullName>
    </submittedName>
</protein>
<feature type="transmembrane region" description="Helical" evidence="1">
    <location>
        <begin position="303"/>
        <end position="325"/>
    </location>
</feature>
<dbReference type="Pfam" id="PF13194">
    <property type="entry name" value="DUF4010"/>
    <property type="match status" value="1"/>
</dbReference>
<dbReference type="Proteomes" id="UP000242999">
    <property type="component" value="Unassembled WGS sequence"/>
</dbReference>
<dbReference type="PANTHER" id="PTHR39084:SF1">
    <property type="entry name" value="DUF4010 DOMAIN-CONTAINING PROTEIN"/>
    <property type="match status" value="1"/>
</dbReference>
<feature type="transmembrane region" description="Helical" evidence="1">
    <location>
        <begin position="207"/>
        <end position="227"/>
    </location>
</feature>
<dbReference type="InterPro" id="IPR049177">
    <property type="entry name" value="MgtC_SapB_SrpB_YhiD_N"/>
</dbReference>